<proteinExistence type="predicted"/>
<evidence type="ECO:0000313" key="3">
    <source>
        <dbReference type="Proteomes" id="UP000608420"/>
    </source>
</evidence>
<evidence type="ECO:0000259" key="1">
    <source>
        <dbReference type="Pfam" id="PF13115"/>
    </source>
</evidence>
<keyword evidence="3" id="KW-1185">Reference proteome</keyword>
<name>A0ABQ1VSP4_9BACL</name>
<feature type="domain" description="YtkA-like" evidence="1">
    <location>
        <begin position="36"/>
        <end position="119"/>
    </location>
</feature>
<dbReference type="PROSITE" id="PS51257">
    <property type="entry name" value="PROKAR_LIPOPROTEIN"/>
    <property type="match status" value="1"/>
</dbReference>
<protein>
    <recommendedName>
        <fullName evidence="1">YtkA-like domain-containing protein</fullName>
    </recommendedName>
</protein>
<dbReference type="EMBL" id="BMIW01000008">
    <property type="protein sequence ID" value="GGF94209.1"/>
    <property type="molecule type" value="Genomic_DNA"/>
</dbReference>
<comment type="caution">
    <text evidence="2">The sequence shown here is derived from an EMBL/GenBank/DDBJ whole genome shotgun (WGS) entry which is preliminary data.</text>
</comment>
<dbReference type="Proteomes" id="UP000608420">
    <property type="component" value="Unassembled WGS sequence"/>
</dbReference>
<organism evidence="2 3">
    <name type="scientific">Paenibacillus aceti</name>
    <dbReference type="NCBI Taxonomy" id="1820010"/>
    <lineage>
        <taxon>Bacteria</taxon>
        <taxon>Bacillati</taxon>
        <taxon>Bacillota</taxon>
        <taxon>Bacilli</taxon>
        <taxon>Bacillales</taxon>
        <taxon>Paenibacillaceae</taxon>
        <taxon>Paenibacillus</taxon>
    </lineage>
</organism>
<accession>A0ABQ1VSP4</accession>
<gene>
    <name evidence="2" type="ORF">GCM10010913_14660</name>
</gene>
<dbReference type="Pfam" id="PF13115">
    <property type="entry name" value="YtkA"/>
    <property type="match status" value="1"/>
</dbReference>
<sequence length="137" mass="15286">MRRRRWSVLLFALILIVISGCGDKNSGNHGDNNMALEPIQVQLQVNPTEIQAGEKIRFEALVTHQGKPVDDAKEVMFEIWKDGDSEDDHSKITVKGAGEGKYVLEKSFKAPGSYHVISHVTARDQHSMPSAEFVVKE</sequence>
<evidence type="ECO:0000313" key="2">
    <source>
        <dbReference type="EMBL" id="GGF94209.1"/>
    </source>
</evidence>
<reference evidence="3" key="1">
    <citation type="journal article" date="2019" name="Int. J. Syst. Evol. Microbiol.">
        <title>The Global Catalogue of Microorganisms (GCM) 10K type strain sequencing project: providing services to taxonomists for standard genome sequencing and annotation.</title>
        <authorList>
            <consortium name="The Broad Institute Genomics Platform"/>
            <consortium name="The Broad Institute Genome Sequencing Center for Infectious Disease"/>
            <person name="Wu L."/>
            <person name="Ma J."/>
        </authorList>
    </citation>
    <scope>NUCLEOTIDE SEQUENCE [LARGE SCALE GENOMIC DNA]</scope>
    <source>
        <strain evidence="3">CGMCC 1.15420</strain>
    </source>
</reference>
<dbReference type="RefSeq" id="WP_120462143.1">
    <property type="nucleotide sequence ID" value="NZ_BMIW01000008.1"/>
</dbReference>
<dbReference type="InterPro" id="IPR032693">
    <property type="entry name" value="YtkA-like_dom"/>
</dbReference>